<proteinExistence type="predicted"/>
<organism evidence="1 2">
    <name type="scientific">Pirellulimonas nuda</name>
    <dbReference type="NCBI Taxonomy" id="2528009"/>
    <lineage>
        <taxon>Bacteria</taxon>
        <taxon>Pseudomonadati</taxon>
        <taxon>Planctomycetota</taxon>
        <taxon>Planctomycetia</taxon>
        <taxon>Pirellulales</taxon>
        <taxon>Lacipirellulaceae</taxon>
        <taxon>Pirellulimonas</taxon>
    </lineage>
</organism>
<dbReference type="RefSeq" id="WP_145286708.1">
    <property type="nucleotide sequence ID" value="NZ_CP036291.1"/>
</dbReference>
<protein>
    <recommendedName>
        <fullName evidence="3">Sulfatase</fullName>
    </recommendedName>
</protein>
<dbReference type="InterPro" id="IPR017850">
    <property type="entry name" value="Alkaline_phosphatase_core_sf"/>
</dbReference>
<dbReference type="OrthoDB" id="127333at2"/>
<dbReference type="Pfam" id="PF07394">
    <property type="entry name" value="DUF1501"/>
    <property type="match status" value="1"/>
</dbReference>
<dbReference type="PANTHER" id="PTHR43737:SF1">
    <property type="entry name" value="DUF1501 DOMAIN-CONTAINING PROTEIN"/>
    <property type="match status" value="1"/>
</dbReference>
<dbReference type="InterPro" id="IPR010869">
    <property type="entry name" value="DUF1501"/>
</dbReference>
<dbReference type="KEGG" id="pnd:Pla175_30820"/>
<accession>A0A518DDY8</accession>
<dbReference type="SUPFAM" id="SSF53649">
    <property type="entry name" value="Alkaline phosphatase-like"/>
    <property type="match status" value="1"/>
</dbReference>
<dbReference type="Proteomes" id="UP000317429">
    <property type="component" value="Chromosome"/>
</dbReference>
<name>A0A518DDY8_9BACT</name>
<dbReference type="AlphaFoldDB" id="A0A518DDY8"/>
<dbReference type="EMBL" id="CP036291">
    <property type="protein sequence ID" value="QDU89687.1"/>
    <property type="molecule type" value="Genomic_DNA"/>
</dbReference>
<evidence type="ECO:0008006" key="3">
    <source>
        <dbReference type="Google" id="ProtNLM"/>
    </source>
</evidence>
<dbReference type="PANTHER" id="PTHR43737">
    <property type="entry name" value="BLL7424 PROTEIN"/>
    <property type="match status" value="1"/>
</dbReference>
<reference evidence="1 2" key="1">
    <citation type="submission" date="2019-02" db="EMBL/GenBank/DDBJ databases">
        <title>Deep-cultivation of Planctomycetes and their phenomic and genomic characterization uncovers novel biology.</title>
        <authorList>
            <person name="Wiegand S."/>
            <person name="Jogler M."/>
            <person name="Boedeker C."/>
            <person name="Pinto D."/>
            <person name="Vollmers J."/>
            <person name="Rivas-Marin E."/>
            <person name="Kohn T."/>
            <person name="Peeters S.H."/>
            <person name="Heuer A."/>
            <person name="Rast P."/>
            <person name="Oberbeckmann S."/>
            <person name="Bunk B."/>
            <person name="Jeske O."/>
            <person name="Meyerdierks A."/>
            <person name="Storesund J.E."/>
            <person name="Kallscheuer N."/>
            <person name="Luecker S."/>
            <person name="Lage O.M."/>
            <person name="Pohl T."/>
            <person name="Merkel B.J."/>
            <person name="Hornburger P."/>
            <person name="Mueller R.-W."/>
            <person name="Bruemmer F."/>
            <person name="Labrenz M."/>
            <person name="Spormann A.M."/>
            <person name="Op den Camp H."/>
            <person name="Overmann J."/>
            <person name="Amann R."/>
            <person name="Jetten M.S.M."/>
            <person name="Mascher T."/>
            <person name="Medema M.H."/>
            <person name="Devos D.P."/>
            <person name="Kaster A.-K."/>
            <person name="Ovreas L."/>
            <person name="Rohde M."/>
            <person name="Galperin M.Y."/>
            <person name="Jogler C."/>
        </authorList>
    </citation>
    <scope>NUCLEOTIDE SEQUENCE [LARGE SCALE GENOMIC DNA]</scope>
    <source>
        <strain evidence="1 2">Pla175</strain>
    </source>
</reference>
<evidence type="ECO:0000313" key="2">
    <source>
        <dbReference type="Proteomes" id="UP000317429"/>
    </source>
</evidence>
<evidence type="ECO:0000313" key="1">
    <source>
        <dbReference type="EMBL" id="QDU89687.1"/>
    </source>
</evidence>
<keyword evidence="2" id="KW-1185">Reference proteome</keyword>
<gene>
    <name evidence="1" type="ORF">Pla175_30820</name>
</gene>
<sequence length="480" mass="52503">MHRRTFLSRISAASIALPWLLERDGLLAAEAGRTPVKPAFDAIYDLTPKAPPHGARATAMIDLFQFGGPSQMDLFDPKPLLTKRHAERFPGEVSVGNTAGNSGLVFGSPWRFGRHGQCGMDVSELLPETAKIVDDLCHLRGMQFGTNAHDRGAYLANTCGPTPGRPVLGSWLTFALGSENDSLPAYVSLTAKGGLPYLNEANWHAGYLPNIYQGTQVRNAEPRVLNLDPPPHLAGQAQQSQLALLQKLNQSHYQQHPAELDLQARIASYGLAARMQQKAKEAFNLADEPEHIRRLYGLDNPDTSEYGERCLIARRLVERGVRFVQLLHDGNGDIDWDSHGRIIKGLPQACLRTDRGTAALVIDLKQRGLLDTTIVRWGGEMGRLPTAEGASDHAAWGRDHNGKAGCMWMAGGGFRAGLIHGETDEWGHEAVDGIVTAEDWHATVLHQFGLDHEALTYKADGQSYTLTDGKPARVLHELLA</sequence>